<comment type="caution">
    <text evidence="1">The sequence shown here is derived from an EMBL/GenBank/DDBJ whole genome shotgun (WGS) entry which is preliminary data.</text>
</comment>
<accession>A0ABQ9HPY6</accession>
<proteinExistence type="predicted"/>
<evidence type="ECO:0000313" key="2">
    <source>
        <dbReference type="Proteomes" id="UP001159363"/>
    </source>
</evidence>
<keyword evidence="2" id="KW-1185">Reference proteome</keyword>
<organism evidence="1 2">
    <name type="scientific">Dryococelus australis</name>
    <dbReference type="NCBI Taxonomy" id="614101"/>
    <lineage>
        <taxon>Eukaryota</taxon>
        <taxon>Metazoa</taxon>
        <taxon>Ecdysozoa</taxon>
        <taxon>Arthropoda</taxon>
        <taxon>Hexapoda</taxon>
        <taxon>Insecta</taxon>
        <taxon>Pterygota</taxon>
        <taxon>Neoptera</taxon>
        <taxon>Polyneoptera</taxon>
        <taxon>Phasmatodea</taxon>
        <taxon>Verophasmatodea</taxon>
        <taxon>Anareolatae</taxon>
        <taxon>Phasmatidae</taxon>
        <taxon>Eurycanthinae</taxon>
        <taxon>Dryococelus</taxon>
    </lineage>
</organism>
<dbReference type="EMBL" id="JARBHB010000004">
    <property type="protein sequence ID" value="KAJ8886442.1"/>
    <property type="molecule type" value="Genomic_DNA"/>
</dbReference>
<sequence>MQDEWNLLQLEKDSFTESRMDDYWNYFFELKNSVGETRFPIIAILVKAPLALSHGFSSSSRYLTDDRASMCEQTLTSAMTVKSAMKHYHIS</sequence>
<dbReference type="Proteomes" id="UP001159363">
    <property type="component" value="Chromosome X"/>
</dbReference>
<evidence type="ECO:0000313" key="1">
    <source>
        <dbReference type="EMBL" id="KAJ8886442.1"/>
    </source>
</evidence>
<name>A0ABQ9HPY6_9NEOP</name>
<protein>
    <recommendedName>
        <fullName evidence="3">HAT C-terminal dimerisation domain-containing protein</fullName>
    </recommendedName>
</protein>
<reference evidence="1 2" key="1">
    <citation type="submission" date="2023-02" db="EMBL/GenBank/DDBJ databases">
        <title>LHISI_Scaffold_Assembly.</title>
        <authorList>
            <person name="Stuart O.P."/>
            <person name="Cleave R."/>
            <person name="Magrath M.J.L."/>
            <person name="Mikheyev A.S."/>
        </authorList>
    </citation>
    <scope>NUCLEOTIDE SEQUENCE [LARGE SCALE GENOMIC DNA]</scope>
    <source>
        <strain evidence="1">Daus_M_001</strain>
        <tissue evidence="1">Leg muscle</tissue>
    </source>
</reference>
<gene>
    <name evidence="1" type="ORF">PR048_012653</name>
</gene>
<evidence type="ECO:0008006" key="3">
    <source>
        <dbReference type="Google" id="ProtNLM"/>
    </source>
</evidence>